<evidence type="ECO:0000313" key="1">
    <source>
        <dbReference type="EMBL" id="GAH73537.1"/>
    </source>
</evidence>
<reference evidence="1" key="1">
    <citation type="journal article" date="2014" name="Front. Microbiol.">
        <title>High frequency of phylogenetically diverse reductive dehalogenase-homologous genes in deep subseafloor sedimentary metagenomes.</title>
        <authorList>
            <person name="Kawai M."/>
            <person name="Futagami T."/>
            <person name="Toyoda A."/>
            <person name="Takaki Y."/>
            <person name="Nishi S."/>
            <person name="Hori S."/>
            <person name="Arai W."/>
            <person name="Tsubouchi T."/>
            <person name="Morono Y."/>
            <person name="Uchiyama I."/>
            <person name="Ito T."/>
            <person name="Fujiyama A."/>
            <person name="Inagaki F."/>
            <person name="Takami H."/>
        </authorList>
    </citation>
    <scope>NUCLEOTIDE SEQUENCE</scope>
    <source>
        <strain evidence="1">Expedition CK06-06</strain>
    </source>
</reference>
<accession>X1HVS1</accession>
<comment type="caution">
    <text evidence="1">The sequence shown here is derived from an EMBL/GenBank/DDBJ whole genome shotgun (WGS) entry which is preliminary data.</text>
</comment>
<dbReference type="EMBL" id="BARU01026045">
    <property type="protein sequence ID" value="GAH73537.1"/>
    <property type="molecule type" value="Genomic_DNA"/>
</dbReference>
<sequence length="41" mass="4327">MLYLVETVQAPGAHSETVLTPKQGAGVLIGDTLDQESTVWA</sequence>
<protein>
    <submittedName>
        <fullName evidence="1">Uncharacterized protein</fullName>
    </submittedName>
</protein>
<proteinExistence type="predicted"/>
<organism evidence="1">
    <name type="scientific">marine sediment metagenome</name>
    <dbReference type="NCBI Taxonomy" id="412755"/>
    <lineage>
        <taxon>unclassified sequences</taxon>
        <taxon>metagenomes</taxon>
        <taxon>ecological metagenomes</taxon>
    </lineage>
</organism>
<dbReference type="AlphaFoldDB" id="X1HVS1"/>
<gene>
    <name evidence="1" type="ORF">S03H2_41889</name>
</gene>
<name>X1HVS1_9ZZZZ</name>